<feature type="repeat" description="WD" evidence="3">
    <location>
        <begin position="778"/>
        <end position="817"/>
    </location>
</feature>
<dbReference type="EMBL" id="CALNXK010000090">
    <property type="protein sequence ID" value="CAH3150854.1"/>
    <property type="molecule type" value="Genomic_DNA"/>
</dbReference>
<evidence type="ECO:0000256" key="1">
    <source>
        <dbReference type="ARBA" id="ARBA00022574"/>
    </source>
</evidence>
<dbReference type="Gene3D" id="1.20.1280.50">
    <property type="match status" value="1"/>
</dbReference>
<reference evidence="6 7" key="1">
    <citation type="submission" date="2022-05" db="EMBL/GenBank/DDBJ databases">
        <authorList>
            <consortium name="Genoscope - CEA"/>
            <person name="William W."/>
        </authorList>
    </citation>
    <scope>NUCLEOTIDE SEQUENCE [LARGE SCALE GENOMIC DNA]</scope>
</reference>
<feature type="compositionally biased region" description="Basic and acidic residues" evidence="4">
    <location>
        <begin position="265"/>
        <end position="280"/>
    </location>
</feature>
<comment type="caution">
    <text evidence="6">The sequence shown here is derived from an EMBL/GenBank/DDBJ whole genome shotgun (WGS) entry which is preliminary data.</text>
</comment>
<dbReference type="Pfam" id="PF12937">
    <property type="entry name" value="F-box-like"/>
    <property type="match status" value="1"/>
</dbReference>
<sequence length="946" mass="106035">MASIQNNPVRGSQEQPPSISGEANVGKKRTSKSRSKVWEKVIWFTGKAKGDKDNKAGSETLATSSDLRKNNIGADVYCLCVENNGYHNKTSKKLRKVRSFNYLKRRKVRQFGDQLGSAAVVEEVNTDECDTATGTFHDFESDRRISRHERPASLHSNNISSEMPSGNDLPQLENENLKSALALRGNDLLLHGGCVGNIRKSPSFHRVRRAFSFTGPAYNSWPRTKPRNKRNDLDCSRHCFSTGPRLFSEDHLLLEMAALKSCTPDVKEKSAEPKKKRDFLSDGSFPRLGQNSLDRNNNDNSDSLEALGDCGSICISTGSDYSKDNLAKEKIMVLSCVPEIPVDDGRSLSFSDDRNLLKDIDVPDKQSKSALKYKLCDENIKGSDEPGNYSERCPESQELKAVKHPGNDDSSATLKEGSLPLKTYDIASAENNVKPGFIVIQSDAQKPFICSSRSPDVYENVDEKTDSPSSCGGSQILQGRIKTPQPRKPAINGQQFKKNTEVILHWFREFNDAQKNILIKQLLEECELPQMHMLSIAMEPILHKNCPPNCQDILAWLPHHVAIHVLSFLDLVSLCHCSQVNRSWNSLASTPSLWQNLCGQPEWQLSRIGEEKERKKYTKEDGTVQWKKMFASRYLLHQNWLKGKCSVRTFEGHTQGISCVQFDDTRIASGSYDKTIRVWDIKSDDSDVVLTLAGHSGTVRCLNLNGNRLVSGSVDRSIKVWDLSFESYWSGASCKVTMIGHMHTVRCLQVDDEKVVSGSYDKTLKVWDIKTGDCRLTLRGHNAAVLCVQFDDRKIVSGSYDKTIKVWSLAEGSCLMTLTGHHDAVTCLNLAFDSRKVISGSLDHNLKFWDLRNGKCIGTLDWIRSEGHTGVIRCLQTDSWRIVSAGDDKTLKMWSLESGQRLLTLRCHTDGVTCLQFNDYNIVSGSYDKTVKLWDFTPSHEFLTPG</sequence>
<dbReference type="PROSITE" id="PS50294">
    <property type="entry name" value="WD_REPEATS_REGION"/>
    <property type="match status" value="6"/>
</dbReference>
<feature type="domain" description="F-box" evidence="5">
    <location>
        <begin position="551"/>
        <end position="597"/>
    </location>
</feature>
<evidence type="ECO:0000313" key="7">
    <source>
        <dbReference type="Proteomes" id="UP001159405"/>
    </source>
</evidence>
<dbReference type="Proteomes" id="UP001159405">
    <property type="component" value="Unassembled WGS sequence"/>
</dbReference>
<feature type="compositionally biased region" description="Polar residues" evidence="4">
    <location>
        <begin position="1"/>
        <end position="18"/>
    </location>
</feature>
<evidence type="ECO:0000256" key="2">
    <source>
        <dbReference type="ARBA" id="ARBA00022737"/>
    </source>
</evidence>
<dbReference type="PROSITE" id="PS50082">
    <property type="entry name" value="WD_REPEATS_2"/>
    <property type="match status" value="7"/>
</dbReference>
<dbReference type="InterPro" id="IPR001810">
    <property type="entry name" value="F-box_dom"/>
</dbReference>
<feature type="compositionally biased region" description="Low complexity" evidence="4">
    <location>
        <begin position="291"/>
        <end position="300"/>
    </location>
</feature>
<protein>
    <recommendedName>
        <fullName evidence="5">F-box domain-containing protein</fullName>
    </recommendedName>
</protein>
<dbReference type="PROSITE" id="PS00678">
    <property type="entry name" value="WD_REPEATS_1"/>
    <property type="match status" value="4"/>
</dbReference>
<feature type="repeat" description="WD" evidence="3">
    <location>
        <begin position="650"/>
        <end position="689"/>
    </location>
</feature>
<feature type="repeat" description="WD" evidence="3">
    <location>
        <begin position="692"/>
        <end position="724"/>
    </location>
</feature>
<evidence type="ECO:0000256" key="4">
    <source>
        <dbReference type="SAM" id="MobiDB-lite"/>
    </source>
</evidence>
<accession>A0ABN8PUT5</accession>
<feature type="compositionally biased region" description="Basic and acidic residues" evidence="4">
    <location>
        <begin position="140"/>
        <end position="152"/>
    </location>
</feature>
<dbReference type="PANTHER" id="PTHR19849">
    <property type="entry name" value="PHOSPHOLIPASE A-2-ACTIVATING PROTEIN"/>
    <property type="match status" value="1"/>
</dbReference>
<feature type="region of interest" description="Disordered" evidence="4">
    <location>
        <begin position="264"/>
        <end position="300"/>
    </location>
</feature>
<dbReference type="SUPFAM" id="SSF50978">
    <property type="entry name" value="WD40 repeat-like"/>
    <property type="match status" value="1"/>
</dbReference>
<feature type="repeat" description="WD" evidence="3">
    <location>
        <begin position="865"/>
        <end position="904"/>
    </location>
</feature>
<feature type="region of interest" description="Disordered" evidence="4">
    <location>
        <begin position="1"/>
        <end position="34"/>
    </location>
</feature>
<keyword evidence="1 3" id="KW-0853">WD repeat</keyword>
<dbReference type="InterPro" id="IPR036047">
    <property type="entry name" value="F-box-like_dom_sf"/>
</dbReference>
<dbReference type="SMART" id="SM00256">
    <property type="entry name" value="FBOX"/>
    <property type="match status" value="1"/>
</dbReference>
<dbReference type="PROSITE" id="PS50181">
    <property type="entry name" value="FBOX"/>
    <property type="match status" value="1"/>
</dbReference>
<dbReference type="SUPFAM" id="SSF81383">
    <property type="entry name" value="F-box domain"/>
    <property type="match status" value="1"/>
</dbReference>
<name>A0ABN8PUT5_9CNID</name>
<dbReference type="InterPro" id="IPR019775">
    <property type="entry name" value="WD40_repeat_CS"/>
</dbReference>
<dbReference type="InterPro" id="IPR015943">
    <property type="entry name" value="WD40/YVTN_repeat-like_dom_sf"/>
</dbReference>
<evidence type="ECO:0000256" key="3">
    <source>
        <dbReference type="PROSITE-ProRule" id="PRU00221"/>
    </source>
</evidence>
<evidence type="ECO:0000259" key="5">
    <source>
        <dbReference type="PROSITE" id="PS50181"/>
    </source>
</evidence>
<dbReference type="SMART" id="SM00320">
    <property type="entry name" value="WD40"/>
    <property type="match status" value="7"/>
</dbReference>
<dbReference type="PRINTS" id="PR00320">
    <property type="entry name" value="GPROTEINBRPT"/>
</dbReference>
<keyword evidence="2" id="KW-0677">Repeat</keyword>
<feature type="region of interest" description="Disordered" evidence="4">
    <location>
        <begin position="140"/>
        <end position="170"/>
    </location>
</feature>
<dbReference type="Gene3D" id="2.130.10.10">
    <property type="entry name" value="YVTN repeat-like/Quinoprotein amine dehydrogenase"/>
    <property type="match status" value="3"/>
</dbReference>
<feature type="repeat" description="WD" evidence="3">
    <location>
        <begin position="818"/>
        <end position="859"/>
    </location>
</feature>
<feature type="repeat" description="WD" evidence="3">
    <location>
        <begin position="905"/>
        <end position="944"/>
    </location>
</feature>
<dbReference type="PANTHER" id="PTHR19849:SF1">
    <property type="entry name" value="F-BOX_WD REPEAT-CONTAINING PROTEIN 7"/>
    <property type="match status" value="1"/>
</dbReference>
<organism evidence="6 7">
    <name type="scientific">Porites lobata</name>
    <dbReference type="NCBI Taxonomy" id="104759"/>
    <lineage>
        <taxon>Eukaryota</taxon>
        <taxon>Metazoa</taxon>
        <taxon>Cnidaria</taxon>
        <taxon>Anthozoa</taxon>
        <taxon>Hexacorallia</taxon>
        <taxon>Scleractinia</taxon>
        <taxon>Fungiina</taxon>
        <taxon>Poritidae</taxon>
        <taxon>Porites</taxon>
    </lineage>
</organism>
<evidence type="ECO:0000313" key="6">
    <source>
        <dbReference type="EMBL" id="CAH3150854.1"/>
    </source>
</evidence>
<proteinExistence type="predicted"/>
<dbReference type="CDD" id="cd00200">
    <property type="entry name" value="WD40"/>
    <property type="match status" value="1"/>
</dbReference>
<dbReference type="InterPro" id="IPR020472">
    <property type="entry name" value="WD40_PAC1"/>
</dbReference>
<dbReference type="Pfam" id="PF00400">
    <property type="entry name" value="WD40"/>
    <property type="match status" value="7"/>
</dbReference>
<feature type="compositionally biased region" description="Polar residues" evidence="4">
    <location>
        <begin position="154"/>
        <end position="164"/>
    </location>
</feature>
<gene>
    <name evidence="6" type="ORF">PLOB_00048309</name>
</gene>
<dbReference type="InterPro" id="IPR001680">
    <property type="entry name" value="WD40_rpt"/>
</dbReference>
<feature type="repeat" description="WD" evidence="3">
    <location>
        <begin position="738"/>
        <end position="777"/>
    </location>
</feature>
<dbReference type="InterPro" id="IPR036322">
    <property type="entry name" value="WD40_repeat_dom_sf"/>
</dbReference>
<keyword evidence="7" id="KW-1185">Reference proteome</keyword>